<evidence type="ECO:0000259" key="2">
    <source>
        <dbReference type="PROSITE" id="PS50113"/>
    </source>
</evidence>
<dbReference type="PROSITE" id="PS50112">
    <property type="entry name" value="PAS"/>
    <property type="match status" value="1"/>
</dbReference>
<accession>A0ABU5DN31</accession>
<comment type="caution">
    <text evidence="3">The sequence shown here is derived from an EMBL/GenBank/DDBJ whole genome shotgun (WGS) entry which is preliminary data.</text>
</comment>
<dbReference type="EMBL" id="JAXCLA010000008">
    <property type="protein sequence ID" value="MDY0747707.1"/>
    <property type="molecule type" value="Genomic_DNA"/>
</dbReference>
<keyword evidence="4" id="KW-1185">Reference proteome</keyword>
<dbReference type="NCBIfam" id="TIGR00229">
    <property type="entry name" value="sensory_box"/>
    <property type="match status" value="1"/>
</dbReference>
<dbReference type="Gene3D" id="3.30.450.20">
    <property type="entry name" value="PAS domain"/>
    <property type="match status" value="1"/>
</dbReference>
<dbReference type="CDD" id="cd00130">
    <property type="entry name" value="PAS"/>
    <property type="match status" value="1"/>
</dbReference>
<dbReference type="InterPro" id="IPR052155">
    <property type="entry name" value="Biofilm_reg_signaling"/>
</dbReference>
<dbReference type="InterPro" id="IPR000700">
    <property type="entry name" value="PAS-assoc_C"/>
</dbReference>
<evidence type="ECO:0000259" key="1">
    <source>
        <dbReference type="PROSITE" id="PS50112"/>
    </source>
</evidence>
<dbReference type="InterPro" id="IPR035965">
    <property type="entry name" value="PAS-like_dom_sf"/>
</dbReference>
<dbReference type="SMART" id="SM00091">
    <property type="entry name" value="PAS"/>
    <property type="match status" value="1"/>
</dbReference>
<evidence type="ECO:0000313" key="3">
    <source>
        <dbReference type="EMBL" id="MDY0747707.1"/>
    </source>
</evidence>
<dbReference type="Pfam" id="PF00989">
    <property type="entry name" value="PAS"/>
    <property type="match status" value="1"/>
</dbReference>
<dbReference type="PANTHER" id="PTHR44757:SF2">
    <property type="entry name" value="BIOFILM ARCHITECTURE MAINTENANCE PROTEIN MBAA"/>
    <property type="match status" value="1"/>
</dbReference>
<dbReference type="PROSITE" id="PS50113">
    <property type="entry name" value="PAC"/>
    <property type="match status" value="1"/>
</dbReference>
<dbReference type="InterPro" id="IPR000014">
    <property type="entry name" value="PAS"/>
</dbReference>
<evidence type="ECO:0000313" key="4">
    <source>
        <dbReference type="Proteomes" id="UP001285263"/>
    </source>
</evidence>
<dbReference type="SUPFAM" id="SSF55785">
    <property type="entry name" value="PYP-like sensor domain (PAS domain)"/>
    <property type="match status" value="1"/>
</dbReference>
<dbReference type="PANTHER" id="PTHR44757">
    <property type="entry name" value="DIGUANYLATE CYCLASE DGCP"/>
    <property type="match status" value="1"/>
</dbReference>
<name>A0ABU5DN31_9BURK</name>
<proteinExistence type="predicted"/>
<protein>
    <submittedName>
        <fullName evidence="3">PAS domain S-box protein</fullName>
    </submittedName>
</protein>
<sequence>MDESKGHVPLSLDLDLRATFERNAVIERYRRILNRATQTAIITLDRSGHVTGWNEGARRMLGWQEQEMLGQSLARIFPEESGGPSALAREIREASETGTALAEGWRQRKDGARFWATGEVTPLDESDPDAGFVKIIRDRTDHRQTEMRLVEQARALELLNRTGASLARETSVDVLVQTVTDAGVALTGAEFGAFFYNVTDTKGESYML</sequence>
<dbReference type="Proteomes" id="UP001285263">
    <property type="component" value="Unassembled WGS sequence"/>
</dbReference>
<feature type="domain" description="PAC" evidence="2">
    <location>
        <begin position="100"/>
        <end position="151"/>
    </location>
</feature>
<dbReference type="RefSeq" id="WP_320425662.1">
    <property type="nucleotide sequence ID" value="NZ_JAXCLA010000008.1"/>
</dbReference>
<organism evidence="3 4">
    <name type="scientific">Roseateles agri</name>
    <dbReference type="NCBI Taxonomy" id="3098619"/>
    <lineage>
        <taxon>Bacteria</taxon>
        <taxon>Pseudomonadati</taxon>
        <taxon>Pseudomonadota</taxon>
        <taxon>Betaproteobacteria</taxon>
        <taxon>Burkholderiales</taxon>
        <taxon>Sphaerotilaceae</taxon>
        <taxon>Roseateles</taxon>
    </lineage>
</organism>
<feature type="domain" description="PAS" evidence="1">
    <location>
        <begin position="25"/>
        <end position="80"/>
    </location>
</feature>
<gene>
    <name evidence="3" type="ORF">SNE35_24605</name>
</gene>
<reference evidence="3 4" key="1">
    <citation type="submission" date="2023-11" db="EMBL/GenBank/DDBJ databases">
        <title>Paucibacter sp. nov., isolated from fresh soil in Korea.</title>
        <authorList>
            <person name="Le N.T.T."/>
        </authorList>
    </citation>
    <scope>NUCLEOTIDE SEQUENCE [LARGE SCALE GENOMIC DNA]</scope>
    <source>
        <strain evidence="3 4">R3-3</strain>
    </source>
</reference>
<dbReference type="InterPro" id="IPR013767">
    <property type="entry name" value="PAS_fold"/>
</dbReference>